<dbReference type="GO" id="GO:0005634">
    <property type="term" value="C:nucleus"/>
    <property type="evidence" value="ECO:0007669"/>
    <property type="project" value="TreeGrafter"/>
</dbReference>
<dbReference type="PANTHER" id="PTHR45646:SF11">
    <property type="entry name" value="SERINE_THREONINE-PROTEIN KINASE DOA"/>
    <property type="match status" value="1"/>
</dbReference>
<feature type="domain" description="Protein kinase" evidence="6">
    <location>
        <begin position="1"/>
        <end position="304"/>
    </location>
</feature>
<dbReference type="Pfam" id="PF00069">
    <property type="entry name" value="Pkinase"/>
    <property type="match status" value="1"/>
</dbReference>
<dbReference type="PROSITE" id="PS00108">
    <property type="entry name" value="PROTEIN_KINASE_ST"/>
    <property type="match status" value="1"/>
</dbReference>
<organism evidence="7 8">
    <name type="scientific">Gymnopilus dilepis</name>
    <dbReference type="NCBI Taxonomy" id="231916"/>
    <lineage>
        <taxon>Eukaryota</taxon>
        <taxon>Fungi</taxon>
        <taxon>Dikarya</taxon>
        <taxon>Basidiomycota</taxon>
        <taxon>Agaricomycotina</taxon>
        <taxon>Agaricomycetes</taxon>
        <taxon>Agaricomycetidae</taxon>
        <taxon>Agaricales</taxon>
        <taxon>Agaricineae</taxon>
        <taxon>Hymenogastraceae</taxon>
        <taxon>Gymnopilus</taxon>
    </lineage>
</organism>
<dbReference type="EMBL" id="NHYE01004758">
    <property type="protein sequence ID" value="PPQ82342.1"/>
    <property type="molecule type" value="Genomic_DNA"/>
</dbReference>
<dbReference type="InterPro" id="IPR008271">
    <property type="entry name" value="Ser/Thr_kinase_AS"/>
</dbReference>
<dbReference type="PANTHER" id="PTHR45646">
    <property type="entry name" value="SERINE/THREONINE-PROTEIN KINASE DOA-RELATED"/>
    <property type="match status" value="1"/>
</dbReference>
<dbReference type="InParanoid" id="A0A409WV12"/>
<keyword evidence="4" id="KW-0418">Kinase</keyword>
<keyword evidence="2" id="KW-0808">Transferase</keyword>
<evidence type="ECO:0000256" key="5">
    <source>
        <dbReference type="ARBA" id="ARBA00022840"/>
    </source>
</evidence>
<evidence type="ECO:0000256" key="4">
    <source>
        <dbReference type="ARBA" id="ARBA00022777"/>
    </source>
</evidence>
<protein>
    <recommendedName>
        <fullName evidence="6">Protein kinase domain-containing protein</fullName>
    </recommendedName>
</protein>
<evidence type="ECO:0000259" key="6">
    <source>
        <dbReference type="PROSITE" id="PS50011"/>
    </source>
</evidence>
<proteinExistence type="predicted"/>
<dbReference type="AlphaFoldDB" id="A0A409WV12"/>
<dbReference type="GO" id="GO:0004674">
    <property type="term" value="F:protein serine/threonine kinase activity"/>
    <property type="evidence" value="ECO:0007669"/>
    <property type="project" value="UniProtKB-KW"/>
</dbReference>
<evidence type="ECO:0000313" key="8">
    <source>
        <dbReference type="Proteomes" id="UP000284706"/>
    </source>
</evidence>
<dbReference type="Gene3D" id="3.30.200.20">
    <property type="entry name" value="Phosphorylase Kinase, domain 1"/>
    <property type="match status" value="1"/>
</dbReference>
<keyword evidence="8" id="KW-1185">Reference proteome</keyword>
<dbReference type="InterPro" id="IPR011009">
    <property type="entry name" value="Kinase-like_dom_sf"/>
</dbReference>
<gene>
    <name evidence="7" type="ORF">CVT26_013215</name>
</gene>
<sequence>MPRNLSTPQVHQTPGNVLSIDMVSLSYPYIITPSTTPTFYRLFSAAIATAAHLHHRCLVFRLHGMTLRDLLNRPCMLPLPTNNMLCITWQIFKAVAFLRSINIAHTDLKPENIVLVEDTILHIREMGSTGRFKDKPILRSCEIKVIDLEEAQYSPAGRRHAAGSPRYRAPEIYTGTGWSYPIDVFAAGCITFELYTGQALLPRSNDIPDIFLSLEATIGGFSSRFAKEISRYHPKLFVWQASPKIRRDLKDRPTNDATSTHLNHVKTLLTLFRHPHLKEFIKLATNPDPKHRITAENALEHVIFRERCSD</sequence>
<dbReference type="InterPro" id="IPR051175">
    <property type="entry name" value="CLK_kinases"/>
</dbReference>
<dbReference type="PROSITE" id="PS50011">
    <property type="entry name" value="PROTEIN_KINASE_DOM"/>
    <property type="match status" value="1"/>
</dbReference>
<evidence type="ECO:0000256" key="1">
    <source>
        <dbReference type="ARBA" id="ARBA00022527"/>
    </source>
</evidence>
<reference evidence="7 8" key="1">
    <citation type="journal article" date="2018" name="Evol. Lett.">
        <title>Horizontal gene cluster transfer increased hallucinogenic mushroom diversity.</title>
        <authorList>
            <person name="Reynolds H.T."/>
            <person name="Vijayakumar V."/>
            <person name="Gluck-Thaler E."/>
            <person name="Korotkin H.B."/>
            <person name="Matheny P.B."/>
            <person name="Slot J.C."/>
        </authorList>
    </citation>
    <scope>NUCLEOTIDE SEQUENCE [LARGE SCALE GENOMIC DNA]</scope>
    <source>
        <strain evidence="7 8">SRW20</strain>
    </source>
</reference>
<dbReference type="Gene3D" id="1.10.510.10">
    <property type="entry name" value="Transferase(Phosphotransferase) domain 1"/>
    <property type="match status" value="1"/>
</dbReference>
<evidence type="ECO:0000313" key="7">
    <source>
        <dbReference type="EMBL" id="PPQ82342.1"/>
    </source>
</evidence>
<dbReference type="SUPFAM" id="SSF56112">
    <property type="entry name" value="Protein kinase-like (PK-like)"/>
    <property type="match status" value="1"/>
</dbReference>
<evidence type="ECO:0000256" key="2">
    <source>
        <dbReference type="ARBA" id="ARBA00022679"/>
    </source>
</evidence>
<keyword evidence="5" id="KW-0067">ATP-binding</keyword>
<dbReference type="GO" id="GO:0005524">
    <property type="term" value="F:ATP binding"/>
    <property type="evidence" value="ECO:0007669"/>
    <property type="project" value="UniProtKB-KW"/>
</dbReference>
<dbReference type="SMART" id="SM00220">
    <property type="entry name" value="S_TKc"/>
    <property type="match status" value="1"/>
</dbReference>
<name>A0A409WV12_9AGAR</name>
<keyword evidence="1" id="KW-0723">Serine/threonine-protein kinase</keyword>
<keyword evidence="3" id="KW-0547">Nucleotide-binding</keyword>
<comment type="caution">
    <text evidence="7">The sequence shown here is derived from an EMBL/GenBank/DDBJ whole genome shotgun (WGS) entry which is preliminary data.</text>
</comment>
<dbReference type="OrthoDB" id="3068150at2759"/>
<evidence type="ECO:0000256" key="3">
    <source>
        <dbReference type="ARBA" id="ARBA00022741"/>
    </source>
</evidence>
<accession>A0A409WV12</accession>
<dbReference type="InterPro" id="IPR000719">
    <property type="entry name" value="Prot_kinase_dom"/>
</dbReference>
<dbReference type="Proteomes" id="UP000284706">
    <property type="component" value="Unassembled WGS sequence"/>
</dbReference>